<proteinExistence type="predicted"/>
<feature type="transmembrane region" description="Helical" evidence="1">
    <location>
        <begin position="48"/>
        <end position="66"/>
    </location>
</feature>
<accession>A0AAD8JKC1</accession>
<keyword evidence="1" id="KW-0472">Membrane</keyword>
<evidence type="ECO:0000256" key="1">
    <source>
        <dbReference type="SAM" id="Phobius"/>
    </source>
</evidence>
<sequence length="464" mass="52646">MPHARYDYEICAPLGIGKSKEFHVPKWEELLNGLGLVGKVMCLVPTQLLVLGLSYLWTIMALFRLLKPVLWNTRKDALQQRTRGALKHLDMSDQIDARFYNLPIFSHQPVLSSAVLLKLKVSPSRHEKAQSSLAKPSKAVPDTDEICVSSASPTKSAGDHYALAFYFCFLSLPCVGLWVTFLLEGDDSGSSLWIRSIDACAAGSRGRVSSKPFSRLRMWKVPVFLPDLSSLIQILLKYEVNDITYGILAYPKPFSGESVDRDAFRRSTVVEKNIGMLWWMSSCNLWFCLASTRKSQITTKDKVGNAIRTRIGKVVGITPWIKESSEGNCEKESNLFGVNLLFPALPHRGRKADFEYKVESKRCLALFAKTAVGDRNEAYFPYKKINRIGRERCRFRRLLNSFENQSNHWSHMAKLLGQGEVKRHSIAFRETPSDVLEMEIQIKYLLRRCSLHTVIQYGGEEKKG</sequence>
<keyword evidence="1" id="KW-1133">Transmembrane helix</keyword>
<reference evidence="2" key="1">
    <citation type="journal article" date="2023" name="bioRxiv">
        <title>Improved chromosome-level genome assembly for marigold (Tagetes erecta).</title>
        <authorList>
            <person name="Jiang F."/>
            <person name="Yuan L."/>
            <person name="Wang S."/>
            <person name="Wang H."/>
            <person name="Xu D."/>
            <person name="Wang A."/>
            <person name="Fan W."/>
        </authorList>
    </citation>
    <scope>NUCLEOTIDE SEQUENCE</scope>
    <source>
        <strain evidence="2">WSJ</strain>
        <tissue evidence="2">Leaf</tissue>
    </source>
</reference>
<organism evidence="2 4">
    <name type="scientific">Tagetes erecta</name>
    <name type="common">African marigold</name>
    <dbReference type="NCBI Taxonomy" id="13708"/>
    <lineage>
        <taxon>Eukaryota</taxon>
        <taxon>Viridiplantae</taxon>
        <taxon>Streptophyta</taxon>
        <taxon>Embryophyta</taxon>
        <taxon>Tracheophyta</taxon>
        <taxon>Spermatophyta</taxon>
        <taxon>Magnoliopsida</taxon>
        <taxon>eudicotyledons</taxon>
        <taxon>Gunneridae</taxon>
        <taxon>Pentapetalae</taxon>
        <taxon>asterids</taxon>
        <taxon>campanulids</taxon>
        <taxon>Asterales</taxon>
        <taxon>Asteraceae</taxon>
        <taxon>Asteroideae</taxon>
        <taxon>Heliantheae alliance</taxon>
        <taxon>Tageteae</taxon>
        <taxon>Tagetes</taxon>
    </lineage>
</organism>
<dbReference type="EMBL" id="JAUHHV010000015">
    <property type="protein sequence ID" value="KAK1405996.1"/>
    <property type="molecule type" value="Genomic_DNA"/>
</dbReference>
<dbReference type="Proteomes" id="UP001229421">
    <property type="component" value="Unassembled WGS sequence"/>
</dbReference>
<protein>
    <submittedName>
        <fullName evidence="2">Uncharacterized protein</fullName>
    </submittedName>
</protein>
<dbReference type="EMBL" id="JAUHHV010000015">
    <property type="protein sequence ID" value="KAK1405984.1"/>
    <property type="molecule type" value="Genomic_DNA"/>
</dbReference>
<keyword evidence="4" id="KW-1185">Reference proteome</keyword>
<evidence type="ECO:0000313" key="4">
    <source>
        <dbReference type="Proteomes" id="UP001229421"/>
    </source>
</evidence>
<evidence type="ECO:0000313" key="3">
    <source>
        <dbReference type="EMBL" id="KAK1405996.1"/>
    </source>
</evidence>
<evidence type="ECO:0000313" key="2">
    <source>
        <dbReference type="EMBL" id="KAK1405984.1"/>
    </source>
</evidence>
<name>A0AAD8JKC1_TARER</name>
<keyword evidence="1" id="KW-0812">Transmembrane</keyword>
<comment type="caution">
    <text evidence="2">The sequence shown here is derived from an EMBL/GenBank/DDBJ whole genome shotgun (WGS) entry which is preliminary data.</text>
</comment>
<feature type="transmembrane region" description="Helical" evidence="1">
    <location>
        <begin position="163"/>
        <end position="183"/>
    </location>
</feature>
<dbReference type="AlphaFoldDB" id="A0AAD8JKC1"/>
<gene>
    <name evidence="2" type="ORF">QVD17_42294</name>
    <name evidence="3" type="ORF">QVD17_42307</name>
</gene>